<proteinExistence type="predicted"/>
<accession>A0ABY4FLV2</accession>
<evidence type="ECO:0000313" key="2">
    <source>
        <dbReference type="Proteomes" id="UP000831786"/>
    </source>
</evidence>
<name>A0ABY4FLV2_9MICO</name>
<organism evidence="1 2">
    <name type="scientific">Leucobacter allii</name>
    <dbReference type="NCBI Taxonomy" id="2932247"/>
    <lineage>
        <taxon>Bacteria</taxon>
        <taxon>Bacillati</taxon>
        <taxon>Actinomycetota</taxon>
        <taxon>Actinomycetes</taxon>
        <taxon>Micrococcales</taxon>
        <taxon>Microbacteriaceae</taxon>
        <taxon>Leucobacter</taxon>
    </lineage>
</organism>
<evidence type="ECO:0008006" key="3">
    <source>
        <dbReference type="Google" id="ProtNLM"/>
    </source>
</evidence>
<keyword evidence="2" id="KW-1185">Reference proteome</keyword>
<reference evidence="1 2" key="1">
    <citation type="submission" date="2022-04" db="EMBL/GenBank/DDBJ databases">
        <title>Leucobacter sp. isolated from rhizosphere of garlic.</title>
        <authorList>
            <person name="Won M."/>
            <person name="Lee C.-M."/>
            <person name="Woen H.-Y."/>
            <person name="Kwon S.-W."/>
        </authorList>
    </citation>
    <scope>NUCLEOTIDE SEQUENCE [LARGE SCALE GENOMIC DNA]</scope>
    <source>
        <strain evidence="1 2">H21R-40</strain>
    </source>
</reference>
<sequence length="197" mass="20940">MAKPAYMTTGVDADLARLIKDGAIFIRESGTTDVPTGTDWTPVGEASQVGYYSDDGFTLAPNTGDTTELTGHNGDVLIAESDPGYWTVAFAGLEGNKATTEAYFDTTVAADGSITVTTAAASKRYDIVTVGLDQKERLILVHYPSVQISEREGITFNRTTLLAMAATFRTFKGGAAAPYHFKAWGLVAEEPSSPDTP</sequence>
<gene>
    <name evidence="1" type="ORF">MUN78_16570</name>
</gene>
<dbReference type="Proteomes" id="UP000831786">
    <property type="component" value="Chromosome"/>
</dbReference>
<dbReference type="RefSeq" id="WP_244727915.1">
    <property type="nucleotide sequence ID" value="NZ_CP095045.1"/>
</dbReference>
<dbReference type="EMBL" id="CP095045">
    <property type="protein sequence ID" value="UOQ57245.1"/>
    <property type="molecule type" value="Genomic_DNA"/>
</dbReference>
<evidence type="ECO:0000313" key="1">
    <source>
        <dbReference type="EMBL" id="UOQ57245.1"/>
    </source>
</evidence>
<protein>
    <recommendedName>
        <fullName evidence="3">Major tail protein</fullName>
    </recommendedName>
</protein>